<dbReference type="EMBL" id="CP031376">
    <property type="protein sequence ID" value="AXK50829.1"/>
    <property type="molecule type" value="Genomic_DNA"/>
</dbReference>
<dbReference type="RefSeq" id="WP_115557751.1">
    <property type="nucleotide sequence ID" value="NZ_CP031376.1"/>
</dbReference>
<dbReference type="KEGG" id="salx:SALLE_v1c01530"/>
<dbReference type="AlphaFoldDB" id="A0A345Z2K0"/>
<accession>A0A345Z2K0</accession>
<dbReference type="OrthoDB" id="388703at2"/>
<evidence type="ECO:0000313" key="2">
    <source>
        <dbReference type="Proteomes" id="UP000254792"/>
    </source>
</evidence>
<dbReference type="Proteomes" id="UP000254792">
    <property type="component" value="Chromosome"/>
</dbReference>
<protein>
    <submittedName>
        <fullName evidence="1">Uncharacterized protein</fullName>
    </submittedName>
</protein>
<evidence type="ECO:0000313" key="1">
    <source>
        <dbReference type="EMBL" id="AXK50829.1"/>
    </source>
</evidence>
<sequence>MFLKKSLNSNFILNRGEWLAYFDENNVLNKSKLSIRRSGRKIKNYENFILFKRWILWRWITKNFTFDEKFINGFFKLVRKMDISLTSEENRFIFNVQEIYFNSWRPLKELPVRFQIEPKELINFKESSVNVHKLVNKDGKVKAEFENNYDLYFSFKNIYFCDSEQKFIKKVDLKKISKIELKHFGVIITISGQEYLFRGANKLLVYSILQRVMPTYVEPLNKFPDLYGYFDFWSKIQQNIL</sequence>
<keyword evidence="2" id="KW-1185">Reference proteome</keyword>
<name>A0A345Z2K0_9MOLU</name>
<proteinExistence type="predicted"/>
<organism evidence="1 2">
    <name type="scientific">Spiroplasma alleghenense</name>
    <dbReference type="NCBI Taxonomy" id="216931"/>
    <lineage>
        <taxon>Bacteria</taxon>
        <taxon>Bacillati</taxon>
        <taxon>Mycoplasmatota</taxon>
        <taxon>Mollicutes</taxon>
        <taxon>Entomoplasmatales</taxon>
        <taxon>Spiroplasmataceae</taxon>
        <taxon>Spiroplasma</taxon>
    </lineage>
</organism>
<gene>
    <name evidence="1" type="ORF">SALLE_v1c01530</name>
</gene>
<reference evidence="1 2" key="1">
    <citation type="submission" date="2018-07" db="EMBL/GenBank/DDBJ databases">
        <title>Complete genome sequence of Spiroplasma alleghenense PLHS-1 (ATCC 51752).</title>
        <authorList>
            <person name="Chou L."/>
            <person name="Lee T.-Y."/>
            <person name="Tsai Y.-M."/>
            <person name="Kuo C.-H."/>
        </authorList>
    </citation>
    <scope>NUCLEOTIDE SEQUENCE [LARGE SCALE GENOMIC DNA]</scope>
    <source>
        <strain evidence="1 2">PLHS-1</strain>
    </source>
</reference>